<evidence type="ECO:0000256" key="1">
    <source>
        <dbReference type="SAM" id="MobiDB-lite"/>
    </source>
</evidence>
<dbReference type="EMBL" id="JAGSMN010000063">
    <property type="protein sequence ID" value="MBR7672041.1"/>
    <property type="molecule type" value="Genomic_DNA"/>
</dbReference>
<dbReference type="NCBIfam" id="NF041022">
    <property type="entry name" value="rodlin_AB"/>
    <property type="match status" value="1"/>
</dbReference>
<gene>
    <name evidence="3" type="ORF">KDA82_03100</name>
</gene>
<evidence type="ECO:0000313" key="3">
    <source>
        <dbReference type="EMBL" id="MBR7672041.1"/>
    </source>
</evidence>
<evidence type="ECO:0000256" key="2">
    <source>
        <dbReference type="SAM" id="SignalP"/>
    </source>
</evidence>
<dbReference type="AlphaFoldDB" id="A0A8T4IJ06"/>
<accession>A0A8T4IJ06</accession>
<name>A0A8T4IJ06_9ACTN</name>
<dbReference type="Pfam" id="PF25848">
    <property type="entry name" value="Rodlin"/>
    <property type="match status" value="1"/>
</dbReference>
<keyword evidence="2" id="KW-0732">Signal</keyword>
<protein>
    <submittedName>
        <fullName evidence="3">RdlA protein</fullName>
    </submittedName>
</protein>
<feature type="signal peptide" evidence="2">
    <location>
        <begin position="1"/>
        <end position="24"/>
    </location>
</feature>
<dbReference type="InterPro" id="IPR047736">
    <property type="entry name" value="RdlA/B-like"/>
</dbReference>
<feature type="region of interest" description="Disordered" evidence="1">
    <location>
        <begin position="26"/>
        <end position="56"/>
    </location>
</feature>
<dbReference type="Proteomes" id="UP000675554">
    <property type="component" value="Unassembled WGS sequence"/>
</dbReference>
<sequence length="132" mass="13645">MIKHALATVVGAAAIVGAASPAMAIGNDESTRSVNGNGSTERMAEHNTHGNHSPQNQLIQGSLNKLCLGIPIEANLGSLVGLIPITVQDIDVLSSQQDQQCARNSAQQKGDEPLSHILDDISALSGNGTSNR</sequence>
<reference evidence="3" key="1">
    <citation type="submission" date="2021-04" db="EMBL/GenBank/DDBJ databases">
        <title>Sequencing of actinobacteria type strains.</title>
        <authorList>
            <person name="Nguyen G.-S."/>
            <person name="Wentzel A."/>
        </authorList>
    </citation>
    <scope>NUCLEOTIDE SEQUENCE</scope>
    <source>
        <strain evidence="3">DSM 42095</strain>
    </source>
</reference>
<proteinExistence type="predicted"/>
<keyword evidence="4" id="KW-1185">Reference proteome</keyword>
<comment type="caution">
    <text evidence="3">The sequence shown here is derived from an EMBL/GenBank/DDBJ whole genome shotgun (WGS) entry which is preliminary data.</text>
</comment>
<evidence type="ECO:0000313" key="4">
    <source>
        <dbReference type="Proteomes" id="UP000675554"/>
    </source>
</evidence>
<organism evidence="3 4">
    <name type="scientific">Streptomyces daliensis</name>
    <dbReference type="NCBI Taxonomy" id="299421"/>
    <lineage>
        <taxon>Bacteria</taxon>
        <taxon>Bacillati</taxon>
        <taxon>Actinomycetota</taxon>
        <taxon>Actinomycetes</taxon>
        <taxon>Kitasatosporales</taxon>
        <taxon>Streptomycetaceae</taxon>
        <taxon>Streptomyces</taxon>
    </lineage>
</organism>
<feature type="chain" id="PRO_5035864152" evidence="2">
    <location>
        <begin position="25"/>
        <end position="132"/>
    </location>
</feature>